<protein>
    <submittedName>
        <fullName evidence="3">Glycosyltransferase family 4 protein</fullName>
    </submittedName>
</protein>
<evidence type="ECO:0000313" key="4">
    <source>
        <dbReference type="Proteomes" id="UP001207742"/>
    </source>
</evidence>
<evidence type="ECO:0000313" key="3">
    <source>
        <dbReference type="EMBL" id="MCW3485347.1"/>
    </source>
</evidence>
<dbReference type="PANTHER" id="PTHR12526:SF510">
    <property type="entry name" value="D-INOSITOL 3-PHOSPHATE GLYCOSYLTRANSFERASE"/>
    <property type="match status" value="1"/>
</dbReference>
<dbReference type="Pfam" id="PF13692">
    <property type="entry name" value="Glyco_trans_1_4"/>
    <property type="match status" value="1"/>
</dbReference>
<dbReference type="SUPFAM" id="SSF53756">
    <property type="entry name" value="UDP-Glycosyltransferase/glycogen phosphorylase"/>
    <property type="match status" value="1"/>
</dbReference>
<gene>
    <name evidence="3" type="ORF">OL497_15660</name>
</gene>
<keyword evidence="2" id="KW-0808">Transferase</keyword>
<reference evidence="3 4" key="1">
    <citation type="submission" date="2022-10" db="EMBL/GenBank/DDBJ databases">
        <title>Chitinophaga nivalis PC15 sp. nov., isolated from Pyeongchang county, South Korea.</title>
        <authorList>
            <person name="Trinh H.N."/>
        </authorList>
    </citation>
    <scope>NUCLEOTIDE SEQUENCE [LARGE SCALE GENOMIC DNA]</scope>
    <source>
        <strain evidence="3 4">PC14</strain>
    </source>
</reference>
<dbReference type="CDD" id="cd03801">
    <property type="entry name" value="GT4_PimA-like"/>
    <property type="match status" value="1"/>
</dbReference>
<sequence>MKILKEIIWLTPDLSGLGGSEYMVTSFCRLLQRSGIHVHMITSAVHPSWKQVLGLNHAPGQIHLHEVGSFEWRDFAAVVDQITRSTSISLMQVMPLETFCFDIIRFKKYDFPVCGLEPTDLSDQCWWLPENLAQVMQQLDGLLVLNPHAETTARSRHHFLKPIQLIANTVMHDLYTTSDHTYPPTTFGCISRLSAEKGLEYLLGAMRLLSDRQPLLSLGIWGEGEDRERLLNQAKMLGIEEQVHFHGAFHPFKDSLAITASAAVFVLPSLFEGCPVSLLELAGRKKPVISTATSGGKWLLGEDYPGLVPVADTGSLAQRMERAFTDHTFRAQLTGCLQERLDTWFSNAVTSQQLIAFYSNMVAAYHNCIPAE</sequence>
<dbReference type="RefSeq" id="WP_264731626.1">
    <property type="nucleotide sequence ID" value="NZ_JAPDNR010000001.1"/>
</dbReference>
<organism evidence="3 4">
    <name type="scientific">Chitinophaga nivalis</name>
    <dbReference type="NCBI Taxonomy" id="2991709"/>
    <lineage>
        <taxon>Bacteria</taxon>
        <taxon>Pseudomonadati</taxon>
        <taxon>Bacteroidota</taxon>
        <taxon>Chitinophagia</taxon>
        <taxon>Chitinophagales</taxon>
        <taxon>Chitinophagaceae</taxon>
        <taxon>Chitinophaga</taxon>
    </lineage>
</organism>
<accession>A0ABT3IMZ7</accession>
<dbReference type="PANTHER" id="PTHR12526">
    <property type="entry name" value="GLYCOSYLTRANSFERASE"/>
    <property type="match status" value="1"/>
</dbReference>
<name>A0ABT3IMZ7_9BACT</name>
<proteinExistence type="predicted"/>
<dbReference type="EMBL" id="JAPDNS010000001">
    <property type="protein sequence ID" value="MCW3485347.1"/>
    <property type="molecule type" value="Genomic_DNA"/>
</dbReference>
<keyword evidence="4" id="KW-1185">Reference proteome</keyword>
<evidence type="ECO:0000256" key="1">
    <source>
        <dbReference type="ARBA" id="ARBA00022676"/>
    </source>
</evidence>
<dbReference type="Gene3D" id="3.40.50.2000">
    <property type="entry name" value="Glycogen Phosphorylase B"/>
    <property type="match status" value="2"/>
</dbReference>
<keyword evidence="1" id="KW-0328">Glycosyltransferase</keyword>
<dbReference type="Proteomes" id="UP001207742">
    <property type="component" value="Unassembled WGS sequence"/>
</dbReference>
<evidence type="ECO:0000256" key="2">
    <source>
        <dbReference type="ARBA" id="ARBA00022679"/>
    </source>
</evidence>
<comment type="caution">
    <text evidence="3">The sequence shown here is derived from an EMBL/GenBank/DDBJ whole genome shotgun (WGS) entry which is preliminary data.</text>
</comment>